<dbReference type="EMBL" id="MNPL01009811">
    <property type="protein sequence ID" value="OQR73522.1"/>
    <property type="molecule type" value="Genomic_DNA"/>
</dbReference>
<keyword evidence="2" id="KW-0489">Methyltransferase</keyword>
<dbReference type="GO" id="GO:0043527">
    <property type="term" value="C:tRNA methyltransferase complex"/>
    <property type="evidence" value="ECO:0007669"/>
    <property type="project" value="UniProtKB-ARBA"/>
</dbReference>
<keyword evidence="4" id="KW-0694">RNA-binding</keyword>
<evidence type="ECO:0000313" key="7">
    <source>
        <dbReference type="Proteomes" id="UP000192247"/>
    </source>
</evidence>
<dbReference type="InterPro" id="IPR000241">
    <property type="entry name" value="RlmKL-like_Mtase"/>
</dbReference>
<dbReference type="SUPFAM" id="SSF143437">
    <property type="entry name" value="THUMP domain-like"/>
    <property type="match status" value="1"/>
</dbReference>
<dbReference type="InterPro" id="IPR029063">
    <property type="entry name" value="SAM-dependent_MTases_sf"/>
</dbReference>
<dbReference type="GO" id="GO:0016423">
    <property type="term" value="F:tRNA (guanine) methyltransferase activity"/>
    <property type="evidence" value="ECO:0007669"/>
    <property type="project" value="TreeGrafter"/>
</dbReference>
<keyword evidence="3" id="KW-0819">tRNA processing</keyword>
<dbReference type="STRING" id="418985.A0A1V9XJI5"/>
<evidence type="ECO:0000256" key="3">
    <source>
        <dbReference type="ARBA" id="ARBA00022694"/>
    </source>
</evidence>
<dbReference type="FunFam" id="3.40.50.150:FF:000073">
    <property type="entry name" value="THUMP domain containing 3"/>
    <property type="match status" value="1"/>
</dbReference>
<gene>
    <name evidence="6" type="ORF">BIW11_09679</name>
</gene>
<organism evidence="6 7">
    <name type="scientific">Tropilaelaps mercedesae</name>
    <dbReference type="NCBI Taxonomy" id="418985"/>
    <lineage>
        <taxon>Eukaryota</taxon>
        <taxon>Metazoa</taxon>
        <taxon>Ecdysozoa</taxon>
        <taxon>Arthropoda</taxon>
        <taxon>Chelicerata</taxon>
        <taxon>Arachnida</taxon>
        <taxon>Acari</taxon>
        <taxon>Parasitiformes</taxon>
        <taxon>Mesostigmata</taxon>
        <taxon>Gamasina</taxon>
        <taxon>Dermanyssoidea</taxon>
        <taxon>Laelapidae</taxon>
        <taxon>Tropilaelaps</taxon>
    </lineage>
</organism>
<feature type="domain" description="THUMP" evidence="5">
    <location>
        <begin position="42"/>
        <end position="150"/>
    </location>
</feature>
<protein>
    <submittedName>
        <fullName evidence="6">THUMP domain-containing protein 3-like</fullName>
    </submittedName>
</protein>
<dbReference type="InterPro" id="IPR004114">
    <property type="entry name" value="THUMP_dom"/>
</dbReference>
<keyword evidence="7" id="KW-1185">Reference proteome</keyword>
<evidence type="ECO:0000256" key="1">
    <source>
        <dbReference type="ARBA" id="ARBA00004496"/>
    </source>
</evidence>
<evidence type="ECO:0000259" key="5">
    <source>
        <dbReference type="PROSITE" id="PS51165"/>
    </source>
</evidence>
<sequence length="345" mass="38902">MGVTVGFKVIWKLQSVDNLYVVVHRIQADFVEDENPDLEYLYTLVPTLPWKRSVEIWRRLRAPEMCLDRVFALEGQSPEQAEADGREGLPHFRVTCNRTGPNHRFTSMQAAAKVGASVNDLFHWKVDMKGFNLHIFVNICLNKVDFLIGLTATSLHHRNLVDFGPTSLRSTIAYNMLRLCRVRPGEVICDPLCGGGSIPIEAARNFPLNLILAADNHELAIPRCRTNLLHNKPITNRTDLFRWDSTGTPLRPCVVDVIVTDLPFGKRLGNKCDNRVLYPALLEEFARISVPRRGRAVLLTQDKRSLLKALQITSRFWYQGFSVACNVGGLDAAIFVLHRTGSRCG</sequence>
<evidence type="ECO:0000313" key="6">
    <source>
        <dbReference type="EMBL" id="OQR73522.1"/>
    </source>
</evidence>
<dbReference type="Proteomes" id="UP000192247">
    <property type="component" value="Unassembled WGS sequence"/>
</dbReference>
<proteinExistence type="predicted"/>
<dbReference type="PANTHER" id="PTHR14911">
    <property type="entry name" value="THUMP DOMAIN-CONTAINING"/>
    <property type="match status" value="1"/>
</dbReference>
<dbReference type="GO" id="GO:0003723">
    <property type="term" value="F:RNA binding"/>
    <property type="evidence" value="ECO:0007669"/>
    <property type="project" value="UniProtKB-UniRule"/>
</dbReference>
<evidence type="ECO:0000256" key="4">
    <source>
        <dbReference type="PROSITE-ProRule" id="PRU00529"/>
    </source>
</evidence>
<dbReference type="PANTHER" id="PTHR14911:SF13">
    <property type="entry name" value="TRNA (GUANINE(6)-N2)-METHYLTRANSFERASE THUMP3"/>
    <property type="match status" value="1"/>
</dbReference>
<dbReference type="AlphaFoldDB" id="A0A1V9XJI5"/>
<dbReference type="PROSITE" id="PS51165">
    <property type="entry name" value="THUMP"/>
    <property type="match status" value="1"/>
</dbReference>
<keyword evidence="2" id="KW-0808">Transferase</keyword>
<comment type="caution">
    <text evidence="6">The sequence shown here is derived from an EMBL/GenBank/DDBJ whole genome shotgun (WGS) entry which is preliminary data.</text>
</comment>
<comment type="subcellular location">
    <subcellularLocation>
        <location evidence="1">Cytoplasm</location>
    </subcellularLocation>
</comment>
<name>A0A1V9XJI5_9ACAR</name>
<reference evidence="6 7" key="1">
    <citation type="journal article" date="2017" name="Gigascience">
        <title>Draft genome of the honey bee ectoparasitic mite, Tropilaelaps mercedesae, is shaped by the parasitic life history.</title>
        <authorList>
            <person name="Dong X."/>
            <person name="Armstrong S.D."/>
            <person name="Xia D."/>
            <person name="Makepeace B.L."/>
            <person name="Darby A.C."/>
            <person name="Kadowaki T."/>
        </authorList>
    </citation>
    <scope>NUCLEOTIDE SEQUENCE [LARGE SCALE GENOMIC DNA]</scope>
    <source>
        <strain evidence="6">Wuxi-XJTLU</strain>
    </source>
</reference>
<dbReference type="GO" id="GO:0005737">
    <property type="term" value="C:cytoplasm"/>
    <property type="evidence" value="ECO:0007669"/>
    <property type="project" value="UniProtKB-SubCell"/>
</dbReference>
<dbReference type="Gene3D" id="3.30.2130.30">
    <property type="match status" value="1"/>
</dbReference>
<accession>A0A1V9XJI5</accession>
<dbReference type="OrthoDB" id="47730at2759"/>
<evidence type="ECO:0000256" key="2">
    <source>
        <dbReference type="ARBA" id="ARBA00022603"/>
    </source>
</evidence>
<dbReference type="GO" id="GO:0030488">
    <property type="term" value="P:tRNA methylation"/>
    <property type="evidence" value="ECO:0007669"/>
    <property type="project" value="TreeGrafter"/>
</dbReference>
<dbReference type="Gene3D" id="3.40.50.150">
    <property type="entry name" value="Vaccinia Virus protein VP39"/>
    <property type="match status" value="1"/>
</dbReference>
<dbReference type="InParanoid" id="A0A1V9XJI5"/>
<dbReference type="Pfam" id="PF01170">
    <property type="entry name" value="UPF0020"/>
    <property type="match status" value="1"/>
</dbReference>
<dbReference type="SUPFAM" id="SSF53335">
    <property type="entry name" value="S-adenosyl-L-methionine-dependent methyltransferases"/>
    <property type="match status" value="1"/>
</dbReference>